<organism evidence="1 2">
    <name type="scientific">Actinomadura pelletieri DSM 43383</name>
    <dbReference type="NCBI Taxonomy" id="1120940"/>
    <lineage>
        <taxon>Bacteria</taxon>
        <taxon>Bacillati</taxon>
        <taxon>Actinomycetota</taxon>
        <taxon>Actinomycetes</taxon>
        <taxon>Streptosporangiales</taxon>
        <taxon>Thermomonosporaceae</taxon>
        <taxon>Actinomadura</taxon>
    </lineage>
</organism>
<dbReference type="EMBL" id="RBWU01000007">
    <property type="protein sequence ID" value="RKS69068.1"/>
    <property type="molecule type" value="Genomic_DNA"/>
</dbReference>
<reference evidence="1 2" key="1">
    <citation type="submission" date="2018-10" db="EMBL/GenBank/DDBJ databases">
        <title>Genomic Encyclopedia of Archaeal and Bacterial Type Strains, Phase II (KMG-II): from individual species to whole genera.</title>
        <authorList>
            <person name="Goeker M."/>
        </authorList>
    </citation>
    <scope>NUCLEOTIDE SEQUENCE [LARGE SCALE GENOMIC DNA]</scope>
    <source>
        <strain evidence="1 2">DSM 43383</strain>
    </source>
</reference>
<accession>A0A495QBM0</accession>
<comment type="caution">
    <text evidence="1">The sequence shown here is derived from an EMBL/GenBank/DDBJ whole genome shotgun (WGS) entry which is preliminary data.</text>
</comment>
<keyword evidence="2" id="KW-1185">Reference proteome</keyword>
<dbReference type="Proteomes" id="UP000274601">
    <property type="component" value="Unassembled WGS sequence"/>
</dbReference>
<gene>
    <name evidence="1" type="ORF">BZB76_6207</name>
</gene>
<evidence type="ECO:0000313" key="2">
    <source>
        <dbReference type="Proteomes" id="UP000274601"/>
    </source>
</evidence>
<protein>
    <submittedName>
        <fullName evidence="1">Uncharacterized protein</fullName>
    </submittedName>
</protein>
<name>A0A495QBM0_9ACTN</name>
<dbReference type="AlphaFoldDB" id="A0A495QBM0"/>
<sequence length="56" mass="6209">MWHRLTGAGVEPWLADRLLVFLPMAFTRRLLPNVSFHDVLVTPGGRVSLPRGGAAR</sequence>
<dbReference type="RefSeq" id="WP_170180829.1">
    <property type="nucleotide sequence ID" value="NZ_RBWU01000007.1"/>
</dbReference>
<evidence type="ECO:0000313" key="1">
    <source>
        <dbReference type="EMBL" id="RKS69068.1"/>
    </source>
</evidence>
<proteinExistence type="predicted"/>